<dbReference type="InterPro" id="IPR001647">
    <property type="entry name" value="HTH_TetR"/>
</dbReference>
<sequence length="180" mass="19305">MRPSSRHQILEAAVRVVERAGVTALTLDAAAAEAGLTKPGLMYHFPTRDALLAAIQRHLTEALDRDLRAALGKPFEEATARERAAAYVRCCGQGGGRADFAFMVASATRPELARIWDEFADRWAPEPPGPDPDPEAVDLFLARLAADGLWLFHATAQTALAPGVAEAVRDRLAALTDPAP</sequence>
<dbReference type="PANTHER" id="PTHR30055:SF234">
    <property type="entry name" value="HTH-TYPE TRANSCRIPTIONAL REGULATOR BETI"/>
    <property type="match status" value="1"/>
</dbReference>
<keyword evidence="2 4" id="KW-0238">DNA-binding</keyword>
<dbReference type="RefSeq" id="WP_027754300.1">
    <property type="nucleotide sequence ID" value="NZ_BAAAPF010000023.1"/>
</dbReference>
<evidence type="ECO:0000256" key="3">
    <source>
        <dbReference type="ARBA" id="ARBA00023163"/>
    </source>
</evidence>
<dbReference type="Proteomes" id="UP001500443">
    <property type="component" value="Unassembled WGS sequence"/>
</dbReference>
<keyword evidence="7" id="KW-1185">Reference proteome</keyword>
<dbReference type="Pfam" id="PF00440">
    <property type="entry name" value="TetR_N"/>
    <property type="match status" value="1"/>
</dbReference>
<dbReference type="Gene3D" id="1.10.357.10">
    <property type="entry name" value="Tetracycline Repressor, domain 2"/>
    <property type="match status" value="1"/>
</dbReference>
<evidence type="ECO:0000256" key="4">
    <source>
        <dbReference type="PROSITE-ProRule" id="PRU00335"/>
    </source>
</evidence>
<reference evidence="7" key="1">
    <citation type="journal article" date="2019" name="Int. J. Syst. Evol. Microbiol.">
        <title>The Global Catalogue of Microorganisms (GCM) 10K type strain sequencing project: providing services to taxonomists for standard genome sequencing and annotation.</title>
        <authorList>
            <consortium name="The Broad Institute Genomics Platform"/>
            <consortium name="The Broad Institute Genome Sequencing Center for Infectious Disease"/>
            <person name="Wu L."/>
            <person name="Ma J."/>
        </authorList>
    </citation>
    <scope>NUCLEOTIDE SEQUENCE [LARGE SCALE GENOMIC DNA]</scope>
    <source>
        <strain evidence="7">JCM 15481</strain>
    </source>
</reference>
<keyword evidence="3" id="KW-0804">Transcription</keyword>
<protein>
    <submittedName>
        <fullName evidence="6">TetR/AcrR family transcriptional regulator</fullName>
    </submittedName>
</protein>
<evidence type="ECO:0000256" key="1">
    <source>
        <dbReference type="ARBA" id="ARBA00023015"/>
    </source>
</evidence>
<feature type="DNA-binding region" description="H-T-H motif" evidence="4">
    <location>
        <begin position="26"/>
        <end position="45"/>
    </location>
</feature>
<organism evidence="6 7">
    <name type="scientific">Streptomyces synnematoformans</name>
    <dbReference type="NCBI Taxonomy" id="415721"/>
    <lineage>
        <taxon>Bacteria</taxon>
        <taxon>Bacillati</taxon>
        <taxon>Actinomycetota</taxon>
        <taxon>Actinomycetes</taxon>
        <taxon>Kitasatosporales</taxon>
        <taxon>Streptomycetaceae</taxon>
        <taxon>Streptomyces</taxon>
    </lineage>
</organism>
<dbReference type="PROSITE" id="PS50977">
    <property type="entry name" value="HTH_TETR_2"/>
    <property type="match status" value="1"/>
</dbReference>
<gene>
    <name evidence="6" type="ORF">GCM10009802_13570</name>
</gene>
<dbReference type="Pfam" id="PF17937">
    <property type="entry name" value="TetR_C_28"/>
    <property type="match status" value="1"/>
</dbReference>
<dbReference type="InterPro" id="IPR009057">
    <property type="entry name" value="Homeodomain-like_sf"/>
</dbReference>
<dbReference type="InterPro" id="IPR050109">
    <property type="entry name" value="HTH-type_TetR-like_transc_reg"/>
</dbReference>
<dbReference type="SUPFAM" id="SSF48498">
    <property type="entry name" value="Tetracyclin repressor-like, C-terminal domain"/>
    <property type="match status" value="1"/>
</dbReference>
<dbReference type="SUPFAM" id="SSF46689">
    <property type="entry name" value="Homeodomain-like"/>
    <property type="match status" value="1"/>
</dbReference>
<dbReference type="InterPro" id="IPR036271">
    <property type="entry name" value="Tet_transcr_reg_TetR-rel_C_sf"/>
</dbReference>
<dbReference type="PANTHER" id="PTHR30055">
    <property type="entry name" value="HTH-TYPE TRANSCRIPTIONAL REGULATOR RUTR"/>
    <property type="match status" value="1"/>
</dbReference>
<dbReference type="EMBL" id="BAAAPF010000023">
    <property type="protein sequence ID" value="GAA2114306.1"/>
    <property type="molecule type" value="Genomic_DNA"/>
</dbReference>
<evidence type="ECO:0000313" key="6">
    <source>
        <dbReference type="EMBL" id="GAA2114306.1"/>
    </source>
</evidence>
<dbReference type="InterPro" id="IPR041479">
    <property type="entry name" value="TetR_CgmR_C"/>
</dbReference>
<comment type="caution">
    <text evidence="6">The sequence shown here is derived from an EMBL/GenBank/DDBJ whole genome shotgun (WGS) entry which is preliminary data.</text>
</comment>
<evidence type="ECO:0000259" key="5">
    <source>
        <dbReference type="PROSITE" id="PS50977"/>
    </source>
</evidence>
<evidence type="ECO:0000256" key="2">
    <source>
        <dbReference type="ARBA" id="ARBA00023125"/>
    </source>
</evidence>
<keyword evidence="1" id="KW-0805">Transcription regulation</keyword>
<proteinExistence type="predicted"/>
<name>A0ABP5JBN0_9ACTN</name>
<accession>A0ABP5JBN0</accession>
<dbReference type="PRINTS" id="PR00455">
    <property type="entry name" value="HTHTETR"/>
</dbReference>
<evidence type="ECO:0000313" key="7">
    <source>
        <dbReference type="Proteomes" id="UP001500443"/>
    </source>
</evidence>
<feature type="domain" description="HTH tetR-type" evidence="5">
    <location>
        <begin position="3"/>
        <end position="63"/>
    </location>
</feature>